<feature type="transmembrane region" description="Helical" evidence="9">
    <location>
        <begin position="347"/>
        <end position="365"/>
    </location>
</feature>
<dbReference type="GeneID" id="11496140"/>
<keyword evidence="4" id="KW-0926">Vacuole</keyword>
<evidence type="ECO:0000313" key="11">
    <source>
        <dbReference type="EMBL" id="CCD26582.1"/>
    </source>
</evidence>
<reference evidence="11 12" key="1">
    <citation type="journal article" date="2011" name="Proc. Natl. Acad. Sci. U.S.A.">
        <title>Evolutionary erosion of yeast sex chromosomes by mating-type switching accidents.</title>
        <authorList>
            <person name="Gordon J.L."/>
            <person name="Armisen D."/>
            <person name="Proux-Wera E."/>
            <person name="Oheigeartaigh S.S."/>
            <person name="Byrne K.P."/>
            <person name="Wolfe K.H."/>
        </authorList>
    </citation>
    <scope>NUCLEOTIDE SEQUENCE [LARGE SCALE GENOMIC DNA]</scope>
    <source>
        <strain evidence="12">ATCC 10597 / BCRC 20456 / CBS 421 / NBRC 0211 / NRRL Y-12639</strain>
    </source>
</reference>
<evidence type="ECO:0000256" key="4">
    <source>
        <dbReference type="ARBA" id="ARBA00022554"/>
    </source>
</evidence>
<comment type="similarity">
    <text evidence="2">Belongs to the amino acid/polyamine transporter 2 family.</text>
</comment>
<protein>
    <recommendedName>
        <fullName evidence="10">Amino acid transporter transmembrane domain-containing protein</fullName>
    </recommendedName>
</protein>
<feature type="transmembrane region" description="Helical" evidence="9">
    <location>
        <begin position="179"/>
        <end position="198"/>
    </location>
</feature>
<keyword evidence="3" id="KW-0813">Transport</keyword>
<organism evidence="11 12">
    <name type="scientific">Naumovozyma dairenensis (strain ATCC 10597 / BCRC 20456 / CBS 421 / NBRC 0211 / NRRL Y-12639)</name>
    <name type="common">Saccharomyces dairenensis</name>
    <dbReference type="NCBI Taxonomy" id="1071378"/>
    <lineage>
        <taxon>Eukaryota</taxon>
        <taxon>Fungi</taxon>
        <taxon>Dikarya</taxon>
        <taxon>Ascomycota</taxon>
        <taxon>Saccharomycotina</taxon>
        <taxon>Saccharomycetes</taxon>
        <taxon>Saccharomycetales</taxon>
        <taxon>Saccharomycetaceae</taxon>
        <taxon>Naumovozyma</taxon>
    </lineage>
</organism>
<feature type="transmembrane region" description="Helical" evidence="9">
    <location>
        <begin position="409"/>
        <end position="431"/>
    </location>
</feature>
<dbReference type="AlphaFoldDB" id="G0WFM1"/>
<feature type="transmembrane region" description="Helical" evidence="9">
    <location>
        <begin position="34"/>
        <end position="54"/>
    </location>
</feature>
<name>G0WFM1_NAUDC</name>
<feature type="transmembrane region" description="Helical" evidence="9">
    <location>
        <begin position="151"/>
        <end position="167"/>
    </location>
</feature>
<feature type="transmembrane region" description="Helical" evidence="9">
    <location>
        <begin position="371"/>
        <end position="388"/>
    </location>
</feature>
<comment type="subcellular location">
    <subcellularLocation>
        <location evidence="1">Vacuole membrane</location>
        <topology evidence="1">Multi-pass membrane protein</topology>
    </subcellularLocation>
</comment>
<evidence type="ECO:0000256" key="5">
    <source>
        <dbReference type="ARBA" id="ARBA00022692"/>
    </source>
</evidence>
<proteinExistence type="inferred from homology"/>
<dbReference type="RefSeq" id="XP_003671825.1">
    <property type="nucleotide sequence ID" value="XM_003671777.1"/>
</dbReference>
<gene>
    <name evidence="11" type="primary">NDAI0I00130</name>
    <name evidence="11" type="ordered locus">NDAI_0I00130</name>
</gene>
<dbReference type="KEGG" id="ndi:NDAI_0I00130"/>
<dbReference type="GO" id="GO:0005774">
    <property type="term" value="C:vacuolar membrane"/>
    <property type="evidence" value="ECO:0007669"/>
    <property type="project" value="UniProtKB-SubCell"/>
</dbReference>
<sequence length="444" mass="49229">MNYTIVPTDEEFQLQDSEALVKEIIDENNKKSNIYMAFVNMANSILGAGIITQPLAVKNAGLCASIVIYIMLGFIVDWTLRLLITNITLSSKLTYGDTVEYTMGRKGKYLILCCNGLFALGGCIGFCIIIGDTIPHVLRIFIHSHFVTRNSVIFFSTLFISYPLSLLRDISALSSTSFLALISMTVIVMTVVVFGPSLPAELKGSGIPSSSYVASPSLFRSLSIVSFALVCHHNTSFIFHSIRNKSLTKFTKLTHLSVFISVIFCMIMGYAGFFIFTGKTKGNILNNFPPNGVAINIARVCFGFNMLTTLPLELFVLRDVIAVILLENEWIPSIEEKPGMPILTRKWHFIVTTIIVFLTMSVSLLTCNLGALFELVGATTASVMAYILPPYVNLLLRQEKEPLPIKSKIPHYFCILFGFTVMIVSSFQTIVEALADNEQKHCEI</sequence>
<keyword evidence="5 9" id="KW-0812">Transmembrane</keyword>
<dbReference type="STRING" id="1071378.G0WFM1"/>
<evidence type="ECO:0000256" key="3">
    <source>
        <dbReference type="ARBA" id="ARBA00022448"/>
    </source>
</evidence>
<dbReference type="Pfam" id="PF01490">
    <property type="entry name" value="Aa_trans"/>
    <property type="match status" value="1"/>
</dbReference>
<evidence type="ECO:0000256" key="2">
    <source>
        <dbReference type="ARBA" id="ARBA00008066"/>
    </source>
</evidence>
<dbReference type="OrthoDB" id="28208at2759"/>
<feature type="transmembrane region" description="Helical" evidence="9">
    <location>
        <begin position="109"/>
        <end position="131"/>
    </location>
</feature>
<dbReference type="GO" id="GO:0015179">
    <property type="term" value="F:L-amino acid transmembrane transporter activity"/>
    <property type="evidence" value="ECO:0007669"/>
    <property type="project" value="TreeGrafter"/>
</dbReference>
<evidence type="ECO:0000256" key="9">
    <source>
        <dbReference type="SAM" id="Phobius"/>
    </source>
</evidence>
<dbReference type="PANTHER" id="PTHR22950">
    <property type="entry name" value="AMINO ACID TRANSPORTER"/>
    <property type="match status" value="1"/>
</dbReference>
<keyword evidence="8 9" id="KW-0472">Membrane</keyword>
<keyword evidence="12" id="KW-1185">Reference proteome</keyword>
<evidence type="ECO:0000259" key="10">
    <source>
        <dbReference type="Pfam" id="PF01490"/>
    </source>
</evidence>
<dbReference type="EMBL" id="HE580275">
    <property type="protein sequence ID" value="CCD26582.1"/>
    <property type="molecule type" value="Genomic_DNA"/>
</dbReference>
<feature type="transmembrane region" description="Helical" evidence="9">
    <location>
        <begin position="253"/>
        <end position="277"/>
    </location>
</feature>
<feature type="transmembrane region" description="Helical" evidence="9">
    <location>
        <begin position="66"/>
        <end position="89"/>
    </location>
</feature>
<dbReference type="eggNOG" id="KOG1305">
    <property type="taxonomic scope" value="Eukaryota"/>
</dbReference>
<evidence type="ECO:0000256" key="6">
    <source>
        <dbReference type="ARBA" id="ARBA00022970"/>
    </source>
</evidence>
<dbReference type="HOGENOM" id="CLU_009020_4_1_1"/>
<dbReference type="OMA" id="INICAAM"/>
<evidence type="ECO:0000256" key="7">
    <source>
        <dbReference type="ARBA" id="ARBA00022989"/>
    </source>
</evidence>
<keyword evidence="6" id="KW-0029">Amino-acid transport</keyword>
<evidence type="ECO:0000313" key="12">
    <source>
        <dbReference type="Proteomes" id="UP000000689"/>
    </source>
</evidence>
<dbReference type="Proteomes" id="UP000000689">
    <property type="component" value="Chromosome 9"/>
</dbReference>
<feature type="transmembrane region" description="Helical" evidence="9">
    <location>
        <begin position="218"/>
        <end position="241"/>
    </location>
</feature>
<evidence type="ECO:0000256" key="1">
    <source>
        <dbReference type="ARBA" id="ARBA00004128"/>
    </source>
</evidence>
<evidence type="ECO:0000256" key="8">
    <source>
        <dbReference type="ARBA" id="ARBA00023136"/>
    </source>
</evidence>
<feature type="transmembrane region" description="Helical" evidence="9">
    <location>
        <begin position="297"/>
        <end position="326"/>
    </location>
</feature>
<dbReference type="InterPro" id="IPR013057">
    <property type="entry name" value="AA_transpt_TM"/>
</dbReference>
<dbReference type="GO" id="GO:0005783">
    <property type="term" value="C:endoplasmic reticulum"/>
    <property type="evidence" value="ECO:0007669"/>
    <property type="project" value="EnsemblFungi"/>
</dbReference>
<feature type="domain" description="Amino acid transporter transmembrane" evidence="10">
    <location>
        <begin position="31"/>
        <end position="430"/>
    </location>
</feature>
<keyword evidence="7 9" id="KW-1133">Transmembrane helix</keyword>
<accession>G0WFM1</accession>
<dbReference type="PANTHER" id="PTHR22950:SF458">
    <property type="entry name" value="SODIUM-COUPLED NEUTRAL AMINO ACID TRANSPORTER 11-RELATED"/>
    <property type="match status" value="1"/>
</dbReference>